<keyword evidence="3" id="KW-0268">Exocytosis</keyword>
<dbReference type="Gene3D" id="1.20.1280.170">
    <property type="entry name" value="Exocyst complex component Exo70"/>
    <property type="match status" value="1"/>
</dbReference>
<protein>
    <recommendedName>
        <fullName evidence="3">Exocyst subunit Exo70 family protein</fullName>
    </recommendedName>
</protein>
<accession>A0A498J1B9</accession>
<keyword evidence="3" id="KW-0653">Protein transport</keyword>
<keyword evidence="6" id="KW-1185">Reference proteome</keyword>
<dbReference type="GO" id="GO:0006887">
    <property type="term" value="P:exocytosis"/>
    <property type="evidence" value="ECO:0007669"/>
    <property type="project" value="UniProtKB-KW"/>
</dbReference>
<dbReference type="PANTHER" id="PTHR12542:SF85">
    <property type="entry name" value="EXOCYST SUBUNIT EXO70 FAMILY PROTEIN"/>
    <property type="match status" value="1"/>
</dbReference>
<dbReference type="InterPro" id="IPR046364">
    <property type="entry name" value="Exo70_C"/>
</dbReference>
<dbReference type="Pfam" id="PF03081">
    <property type="entry name" value="Exo70_C"/>
    <property type="match status" value="1"/>
</dbReference>
<dbReference type="GO" id="GO:0000145">
    <property type="term" value="C:exocyst"/>
    <property type="evidence" value="ECO:0007669"/>
    <property type="project" value="InterPro"/>
</dbReference>
<feature type="domain" description="Exocyst complex subunit Exo70 C-terminal" evidence="4">
    <location>
        <begin position="268"/>
        <end position="630"/>
    </location>
</feature>
<reference evidence="5 6" key="1">
    <citation type="submission" date="2018-10" db="EMBL/GenBank/DDBJ databases">
        <title>A high-quality apple genome assembly.</title>
        <authorList>
            <person name="Hu J."/>
        </authorList>
    </citation>
    <scope>NUCLEOTIDE SEQUENCE [LARGE SCALE GENOMIC DNA]</scope>
    <source>
        <strain evidence="6">cv. HFTH1</strain>
        <tissue evidence="5">Young leaf</tissue>
    </source>
</reference>
<gene>
    <name evidence="5" type="ORF">DVH24_000655</name>
</gene>
<evidence type="ECO:0000313" key="6">
    <source>
        <dbReference type="Proteomes" id="UP000290289"/>
    </source>
</evidence>
<sequence length="771" mass="87218">MADVDSFENLKAAQKLLKASMEQSTALSSEIDEASSRLDGMKQRLSSLEAAIRPAATQKCGYFAMRDQINGAIGTASAVLKVYDVVRELENSLSFKSCSDLPAYLSVMKRLEEALRFLAGNCGLAIQWLQDIVEFLEGDTFANDQSVLNLKKAVRILWVLRAIKGYARLDGGVLNAAFNKLETEFESLLMEKNAATCIASSPLLVPVVQKLQAIVERLNAADRLEKCILLYADARSLNARRSLQALDLDYLEIEVSEFDDLQSIDSDQWSEHLELVVKHFLELEYKLCNNVFEKTGLDAWKRCIARFTKEFRLVSFLQFGRSVTKIKKGPLKLLKLLDIFTVLENLRLNFNRLFGGEACAEIQNLTRDLIKRVVNGACEIFWELPNQVELQRWFSPPSDGSIPGLVTFITSYCNQLLGDNYRAILIQVLQIHQSWKTDIHDDDDDDLLSKQIFSTMEEIGLNLDAWSKTYEDISLSYFFMMNNHCHFSQLKGTKLGDLMGNSWLGAHEQYKDYYATLYLRESWGKLLILLTQKCWISPPVGGAMDYHQGNDNKKRLKAFNEAFDEGYKKHSNWVISDDCLRQKVCQLLVQAVVPVYSSYMQEYGILVQQDASARKYVKYTTQSLEKMLSSLFQPQVSKHCSTKHTRFIGRLKNVVTNQFRVTLTAVCLRAAADGSAGSGLGSLHRCRLELTKHGLLGIAFCCHVVHVRGKSLQNSGLGLMLQKLLLPTLEPIRKVYKSKAKKQRPILNFKSLEYDCHSAKVNLKSTVLACV</sequence>
<evidence type="ECO:0000256" key="3">
    <source>
        <dbReference type="RuleBase" id="RU365026"/>
    </source>
</evidence>
<dbReference type="GO" id="GO:0005546">
    <property type="term" value="F:phosphatidylinositol-4,5-bisphosphate binding"/>
    <property type="evidence" value="ECO:0007669"/>
    <property type="project" value="InterPro"/>
</dbReference>
<evidence type="ECO:0000256" key="1">
    <source>
        <dbReference type="ARBA" id="ARBA00006756"/>
    </source>
</evidence>
<evidence type="ECO:0000259" key="4">
    <source>
        <dbReference type="Pfam" id="PF03081"/>
    </source>
</evidence>
<comment type="function">
    <text evidence="3">Component of the exocyst complex.</text>
</comment>
<dbReference type="SUPFAM" id="SSF74788">
    <property type="entry name" value="Cullin repeat-like"/>
    <property type="match status" value="1"/>
</dbReference>
<dbReference type="InterPro" id="IPR016159">
    <property type="entry name" value="Cullin_repeat-like_dom_sf"/>
</dbReference>
<evidence type="ECO:0000313" key="5">
    <source>
        <dbReference type="EMBL" id="RXH89056.1"/>
    </source>
</evidence>
<dbReference type="PANTHER" id="PTHR12542">
    <property type="entry name" value="EXOCYST COMPLEX PROTEIN EXO70"/>
    <property type="match status" value="1"/>
</dbReference>
<dbReference type="GO" id="GO:0015031">
    <property type="term" value="P:protein transport"/>
    <property type="evidence" value="ECO:0007669"/>
    <property type="project" value="UniProtKB-KW"/>
</dbReference>
<proteinExistence type="inferred from homology"/>
<comment type="caution">
    <text evidence="5">The sequence shown here is derived from an EMBL/GenBank/DDBJ whole genome shotgun (WGS) entry which is preliminary data.</text>
</comment>
<name>A0A498J1B9_MALDO</name>
<dbReference type="Proteomes" id="UP000290289">
    <property type="component" value="Chromosome 9"/>
</dbReference>
<dbReference type="InterPro" id="IPR004140">
    <property type="entry name" value="Exo70"/>
</dbReference>
<organism evidence="5 6">
    <name type="scientific">Malus domestica</name>
    <name type="common">Apple</name>
    <name type="synonym">Pyrus malus</name>
    <dbReference type="NCBI Taxonomy" id="3750"/>
    <lineage>
        <taxon>Eukaryota</taxon>
        <taxon>Viridiplantae</taxon>
        <taxon>Streptophyta</taxon>
        <taxon>Embryophyta</taxon>
        <taxon>Tracheophyta</taxon>
        <taxon>Spermatophyta</taxon>
        <taxon>Magnoliopsida</taxon>
        <taxon>eudicotyledons</taxon>
        <taxon>Gunneridae</taxon>
        <taxon>Pentapetalae</taxon>
        <taxon>rosids</taxon>
        <taxon>fabids</taxon>
        <taxon>Rosales</taxon>
        <taxon>Rosaceae</taxon>
        <taxon>Amygdaloideae</taxon>
        <taxon>Maleae</taxon>
        <taxon>Malus</taxon>
    </lineage>
</organism>
<comment type="similarity">
    <text evidence="1 3">Belongs to the EXO70 family.</text>
</comment>
<dbReference type="Pfam" id="PF20669">
    <property type="entry name" value="Exo70_N"/>
    <property type="match status" value="1"/>
</dbReference>
<evidence type="ECO:0000256" key="2">
    <source>
        <dbReference type="ARBA" id="ARBA00022448"/>
    </source>
</evidence>
<dbReference type="STRING" id="3750.A0A498J1B9"/>
<dbReference type="AlphaFoldDB" id="A0A498J1B9"/>
<keyword evidence="2 3" id="KW-0813">Transport</keyword>
<dbReference type="EMBL" id="RDQH01000335">
    <property type="protein sequence ID" value="RXH89056.1"/>
    <property type="molecule type" value="Genomic_DNA"/>
</dbReference>